<gene>
    <name evidence="10" type="ORF">LZ495_31960</name>
</gene>
<keyword evidence="2 10" id="KW-0723">Serine/threonine-protein kinase</keyword>
<dbReference type="PROSITE" id="PS50231">
    <property type="entry name" value="RICIN_B_LECTIN"/>
    <property type="match status" value="1"/>
</dbReference>
<dbReference type="Pfam" id="PF00069">
    <property type="entry name" value="Pkinase"/>
    <property type="match status" value="1"/>
</dbReference>
<evidence type="ECO:0000256" key="3">
    <source>
        <dbReference type="ARBA" id="ARBA00022679"/>
    </source>
</evidence>
<evidence type="ECO:0000256" key="8">
    <source>
        <dbReference type="SAM" id="Phobius"/>
    </source>
</evidence>
<evidence type="ECO:0000313" key="10">
    <source>
        <dbReference type="EMBL" id="MCF2531809.1"/>
    </source>
</evidence>
<evidence type="ECO:0000256" key="7">
    <source>
        <dbReference type="SAM" id="MobiDB-lite"/>
    </source>
</evidence>
<feature type="compositionally biased region" description="Pro residues" evidence="7">
    <location>
        <begin position="582"/>
        <end position="594"/>
    </location>
</feature>
<dbReference type="GO" id="GO:0004674">
    <property type="term" value="F:protein serine/threonine kinase activity"/>
    <property type="evidence" value="ECO:0007669"/>
    <property type="project" value="UniProtKB-KW"/>
</dbReference>
<dbReference type="SMART" id="SM00220">
    <property type="entry name" value="S_TKc"/>
    <property type="match status" value="1"/>
</dbReference>
<feature type="compositionally biased region" description="Low complexity" evidence="7">
    <location>
        <begin position="470"/>
        <end position="482"/>
    </location>
</feature>
<evidence type="ECO:0000256" key="6">
    <source>
        <dbReference type="ARBA" id="ARBA00022840"/>
    </source>
</evidence>
<dbReference type="Proteomes" id="UP001165378">
    <property type="component" value="Unassembled WGS sequence"/>
</dbReference>
<dbReference type="InterPro" id="IPR008271">
    <property type="entry name" value="Ser/Thr_kinase_AS"/>
</dbReference>
<reference evidence="10" key="1">
    <citation type="submission" date="2022-01" db="EMBL/GenBank/DDBJ databases">
        <title>Genome-Based Taxonomic Classification of the Phylum Actinobacteria.</title>
        <authorList>
            <person name="Gao Y."/>
        </authorList>
    </citation>
    <scope>NUCLEOTIDE SEQUENCE</scope>
    <source>
        <strain evidence="10">KLBMP 8922</strain>
    </source>
</reference>
<dbReference type="PROSITE" id="PS00108">
    <property type="entry name" value="PROTEIN_KINASE_ST"/>
    <property type="match status" value="1"/>
</dbReference>
<evidence type="ECO:0000256" key="5">
    <source>
        <dbReference type="ARBA" id="ARBA00022777"/>
    </source>
</evidence>
<protein>
    <recommendedName>
        <fullName evidence="1">non-specific serine/threonine protein kinase</fullName>
        <ecNumber evidence="1">2.7.11.1</ecNumber>
    </recommendedName>
</protein>
<evidence type="ECO:0000256" key="2">
    <source>
        <dbReference type="ARBA" id="ARBA00022527"/>
    </source>
</evidence>
<feature type="compositionally biased region" description="Low complexity" evidence="7">
    <location>
        <begin position="503"/>
        <end position="545"/>
    </location>
</feature>
<feature type="compositionally biased region" description="Low complexity" evidence="7">
    <location>
        <begin position="553"/>
        <end position="571"/>
    </location>
</feature>
<sequence length="732" mass="72550">MGEVWRAEDRVLERQVAVKILLPALLEDERFAKRFRREAKVLAALDHPGIVDVHDYGEGESEPPIAYIVMELVDGLPLDRLQATAGPLSPARVLGIAAQALDALHAAHRRGIVHRDIKPSNLMIGRGDRVTVTDFGIALTATDTKITASNSVLGTARYMAPEQAQGHGAVPASDLYAMGALCYELLVGTPLFSGESVFDVVLRHIREPAPDLPATFPEPVRELIAKSLKKTPDERHTDAAAMAAAVRSAALALPDEDAAAAVAAAAVTEPIAVSEAASEANSAALPASDPAAAEMTLEPTSASIAESIPGSIPEPISGSGATPVLAVGSDAPPKPSPEPLSQRASESVSESASASVPEPASEPAPGAISEPTPAREALPAVVPVPAAPAAAAASSVPAAGAAAAVPAPAVAAGPASESASASEAPAPPAARWKRHGLAAVLLVLGVIAGVVASVLYLGPGSGSASGKDGGAADAGQQKNAGATQGAADPSPVGGSDAGSAQGPSNAPNGDPSASAAGSSPPASGAPAATAAANGAPGSTGSNAVAAGGGTGSKSGTSTGTGNTTGGAPNPATGGGSGGGTPPTLPPAGPPPAVTPPQGCGGSGWGHITNVGSNARLGLSGEPVEGTQVVLGGRTEFGWFRKTAQWDQFFPCSLSKPALSMVMGASDPLKLELGSAYPHLPNWRLVATTGGAFHIRDYMGQDCLTSNGVGKPLSMEACTPGLKTQEWWIPASS</sequence>
<evidence type="ECO:0000313" key="11">
    <source>
        <dbReference type="Proteomes" id="UP001165378"/>
    </source>
</evidence>
<dbReference type="GO" id="GO:0005524">
    <property type="term" value="F:ATP binding"/>
    <property type="evidence" value="ECO:0007669"/>
    <property type="project" value="UniProtKB-KW"/>
</dbReference>
<name>A0AA41U7B8_9ACTN</name>
<comment type="caution">
    <text evidence="10">The sequence shown here is derived from an EMBL/GenBank/DDBJ whole genome shotgun (WGS) entry which is preliminary data.</text>
</comment>
<keyword evidence="8" id="KW-0812">Transmembrane</keyword>
<dbReference type="AlphaFoldDB" id="A0AA41U7B8"/>
<dbReference type="CDD" id="cd14014">
    <property type="entry name" value="STKc_PknB_like"/>
    <property type="match status" value="1"/>
</dbReference>
<organism evidence="10 11">
    <name type="scientific">Yinghuangia soli</name>
    <dbReference type="NCBI Taxonomy" id="2908204"/>
    <lineage>
        <taxon>Bacteria</taxon>
        <taxon>Bacillati</taxon>
        <taxon>Actinomycetota</taxon>
        <taxon>Actinomycetes</taxon>
        <taxon>Kitasatosporales</taxon>
        <taxon>Streptomycetaceae</taxon>
        <taxon>Yinghuangia</taxon>
    </lineage>
</organism>
<dbReference type="PANTHER" id="PTHR43289:SF6">
    <property type="entry name" value="SERINE_THREONINE-PROTEIN KINASE NEKL-3"/>
    <property type="match status" value="1"/>
</dbReference>
<dbReference type="PROSITE" id="PS50011">
    <property type="entry name" value="PROTEIN_KINASE_DOM"/>
    <property type="match status" value="1"/>
</dbReference>
<proteinExistence type="predicted"/>
<feature type="compositionally biased region" description="Low complexity" evidence="7">
    <location>
        <begin position="344"/>
        <end position="371"/>
    </location>
</feature>
<feature type="region of interest" description="Disordered" evidence="7">
    <location>
        <begin position="305"/>
        <end position="373"/>
    </location>
</feature>
<dbReference type="Gene3D" id="1.10.510.10">
    <property type="entry name" value="Transferase(Phosphotransferase) domain 1"/>
    <property type="match status" value="1"/>
</dbReference>
<keyword evidence="5 10" id="KW-0418">Kinase</keyword>
<accession>A0AA41U7B8</accession>
<feature type="domain" description="Protein kinase" evidence="9">
    <location>
        <begin position="1"/>
        <end position="251"/>
    </location>
</feature>
<keyword evidence="3" id="KW-0808">Transferase</keyword>
<keyword evidence="11" id="KW-1185">Reference proteome</keyword>
<dbReference type="FunFam" id="1.10.510.10:FF:000021">
    <property type="entry name" value="Serine/threonine protein kinase"/>
    <property type="match status" value="1"/>
</dbReference>
<dbReference type="InterPro" id="IPR011009">
    <property type="entry name" value="Kinase-like_dom_sf"/>
</dbReference>
<keyword evidence="4" id="KW-0547">Nucleotide-binding</keyword>
<evidence type="ECO:0000259" key="9">
    <source>
        <dbReference type="PROSITE" id="PS50011"/>
    </source>
</evidence>
<dbReference type="Gene3D" id="3.30.200.20">
    <property type="entry name" value="Phosphorylase Kinase, domain 1"/>
    <property type="match status" value="1"/>
</dbReference>
<feature type="transmembrane region" description="Helical" evidence="8">
    <location>
        <begin position="437"/>
        <end position="458"/>
    </location>
</feature>
<dbReference type="InterPro" id="IPR000719">
    <property type="entry name" value="Prot_kinase_dom"/>
</dbReference>
<keyword evidence="8" id="KW-0472">Membrane</keyword>
<dbReference type="EMBL" id="JAKFHA010000027">
    <property type="protein sequence ID" value="MCF2531809.1"/>
    <property type="molecule type" value="Genomic_DNA"/>
</dbReference>
<dbReference type="SUPFAM" id="SSF56112">
    <property type="entry name" value="Protein kinase-like (PK-like)"/>
    <property type="match status" value="1"/>
</dbReference>
<keyword evidence="6" id="KW-0067">ATP-binding</keyword>
<keyword evidence="8" id="KW-1133">Transmembrane helix</keyword>
<evidence type="ECO:0000256" key="1">
    <source>
        <dbReference type="ARBA" id="ARBA00012513"/>
    </source>
</evidence>
<dbReference type="EC" id="2.7.11.1" evidence="1"/>
<feature type="region of interest" description="Disordered" evidence="7">
    <location>
        <begin position="462"/>
        <end position="606"/>
    </location>
</feature>
<dbReference type="PANTHER" id="PTHR43289">
    <property type="entry name" value="MITOGEN-ACTIVATED PROTEIN KINASE KINASE KINASE 20-RELATED"/>
    <property type="match status" value="1"/>
</dbReference>
<evidence type="ECO:0000256" key="4">
    <source>
        <dbReference type="ARBA" id="ARBA00022741"/>
    </source>
</evidence>